<dbReference type="GO" id="GO:0042742">
    <property type="term" value="P:defense response to bacterium"/>
    <property type="evidence" value="ECO:0007669"/>
    <property type="project" value="UniProtKB-KW"/>
</dbReference>
<dbReference type="GO" id="GO:0003796">
    <property type="term" value="F:lysozyme activity"/>
    <property type="evidence" value="ECO:0007669"/>
    <property type="project" value="InterPro"/>
</dbReference>
<proteinExistence type="predicted"/>
<evidence type="ECO:0000256" key="1">
    <source>
        <dbReference type="ARBA" id="ARBA00022529"/>
    </source>
</evidence>
<dbReference type="PANTHER" id="PTHR38107:SF3">
    <property type="entry name" value="LYSOZYME RRRD-RELATED"/>
    <property type="match status" value="1"/>
</dbReference>
<comment type="caution">
    <text evidence="3">The sequence shown here is derived from an EMBL/GenBank/DDBJ whole genome shotgun (WGS) entry which is preliminary data.</text>
</comment>
<dbReference type="GO" id="GO:0009253">
    <property type="term" value="P:peptidoglycan catabolic process"/>
    <property type="evidence" value="ECO:0007669"/>
    <property type="project" value="InterPro"/>
</dbReference>
<protein>
    <submittedName>
        <fullName evidence="3">Uncharacterized protein</fullName>
    </submittedName>
</protein>
<gene>
    <name evidence="3" type="ORF">BC938DRAFT_470904</name>
</gene>
<dbReference type="EMBL" id="RBNJ01010705">
    <property type="protein sequence ID" value="RUS26334.1"/>
    <property type="molecule type" value="Genomic_DNA"/>
</dbReference>
<keyword evidence="1" id="KW-0929">Antimicrobial</keyword>
<dbReference type="Pfam" id="PF00959">
    <property type="entry name" value="Phage_lysozyme"/>
    <property type="match status" value="1"/>
</dbReference>
<dbReference type="Proteomes" id="UP000274822">
    <property type="component" value="Unassembled WGS sequence"/>
</dbReference>
<dbReference type="Gene3D" id="1.10.530.40">
    <property type="match status" value="1"/>
</dbReference>
<evidence type="ECO:0000313" key="4">
    <source>
        <dbReference type="Proteomes" id="UP000274822"/>
    </source>
</evidence>
<organism evidence="3 4">
    <name type="scientific">Jimgerdemannia flammicorona</name>
    <dbReference type="NCBI Taxonomy" id="994334"/>
    <lineage>
        <taxon>Eukaryota</taxon>
        <taxon>Fungi</taxon>
        <taxon>Fungi incertae sedis</taxon>
        <taxon>Mucoromycota</taxon>
        <taxon>Mucoromycotina</taxon>
        <taxon>Endogonomycetes</taxon>
        <taxon>Endogonales</taxon>
        <taxon>Endogonaceae</taxon>
        <taxon>Jimgerdemannia</taxon>
    </lineage>
</organism>
<sequence length="114" mass="12339">MPAPSTVSPANAISTSTAVSLILNSIRPPLTCEQGEQLLLEDLVSYENCVTRNTVPPLGDNEFAALVSFTFSEGCSTYSGSTLRRKLNARDTLGLRTSFRNGSMGTTEKYCLVW</sequence>
<evidence type="ECO:0000256" key="2">
    <source>
        <dbReference type="ARBA" id="ARBA00022638"/>
    </source>
</evidence>
<keyword evidence="4" id="KW-1185">Reference proteome</keyword>
<dbReference type="InterPro" id="IPR051018">
    <property type="entry name" value="Bacteriophage_GH24"/>
</dbReference>
<dbReference type="GO" id="GO:0016998">
    <property type="term" value="P:cell wall macromolecule catabolic process"/>
    <property type="evidence" value="ECO:0007669"/>
    <property type="project" value="InterPro"/>
</dbReference>
<reference evidence="3 4" key="1">
    <citation type="journal article" date="2018" name="New Phytol.">
        <title>Phylogenomics of Endogonaceae and evolution of mycorrhizas within Mucoromycota.</title>
        <authorList>
            <person name="Chang Y."/>
            <person name="Desiro A."/>
            <person name="Na H."/>
            <person name="Sandor L."/>
            <person name="Lipzen A."/>
            <person name="Clum A."/>
            <person name="Barry K."/>
            <person name="Grigoriev I.V."/>
            <person name="Martin F.M."/>
            <person name="Stajich J.E."/>
            <person name="Smith M.E."/>
            <person name="Bonito G."/>
            <person name="Spatafora J.W."/>
        </authorList>
    </citation>
    <scope>NUCLEOTIDE SEQUENCE [LARGE SCALE GENOMIC DNA]</scope>
    <source>
        <strain evidence="3 4">AD002</strain>
    </source>
</reference>
<dbReference type="AlphaFoldDB" id="A0A433Q9B2"/>
<dbReference type="GO" id="GO:0031640">
    <property type="term" value="P:killing of cells of another organism"/>
    <property type="evidence" value="ECO:0007669"/>
    <property type="project" value="UniProtKB-KW"/>
</dbReference>
<accession>A0A433Q9B2</accession>
<dbReference type="InterPro" id="IPR002196">
    <property type="entry name" value="Glyco_hydro_24"/>
</dbReference>
<evidence type="ECO:0000313" key="3">
    <source>
        <dbReference type="EMBL" id="RUS26334.1"/>
    </source>
</evidence>
<keyword evidence="2" id="KW-0081">Bacteriolytic enzyme</keyword>
<dbReference type="InterPro" id="IPR023346">
    <property type="entry name" value="Lysozyme-like_dom_sf"/>
</dbReference>
<dbReference type="PANTHER" id="PTHR38107">
    <property type="match status" value="1"/>
</dbReference>
<dbReference type="SUPFAM" id="SSF53955">
    <property type="entry name" value="Lysozyme-like"/>
    <property type="match status" value="1"/>
</dbReference>
<dbReference type="InterPro" id="IPR023347">
    <property type="entry name" value="Lysozyme_dom_sf"/>
</dbReference>
<name>A0A433Q9B2_9FUNG</name>